<dbReference type="OrthoDB" id="4760831at2759"/>
<evidence type="ECO:0000313" key="1">
    <source>
        <dbReference type="EMBL" id="KAF4972218.1"/>
    </source>
</evidence>
<dbReference type="AlphaFoldDB" id="A0A8H4UA59"/>
<dbReference type="EMBL" id="JABEXW010000064">
    <property type="protein sequence ID" value="KAF4972218.1"/>
    <property type="molecule type" value="Genomic_DNA"/>
</dbReference>
<organism evidence="1 2">
    <name type="scientific">Fusarium sarcochroum</name>
    <dbReference type="NCBI Taxonomy" id="1208366"/>
    <lineage>
        <taxon>Eukaryota</taxon>
        <taxon>Fungi</taxon>
        <taxon>Dikarya</taxon>
        <taxon>Ascomycota</taxon>
        <taxon>Pezizomycotina</taxon>
        <taxon>Sordariomycetes</taxon>
        <taxon>Hypocreomycetidae</taxon>
        <taxon>Hypocreales</taxon>
        <taxon>Nectriaceae</taxon>
        <taxon>Fusarium</taxon>
        <taxon>Fusarium lateritium species complex</taxon>
    </lineage>
</organism>
<evidence type="ECO:0000313" key="2">
    <source>
        <dbReference type="Proteomes" id="UP000622797"/>
    </source>
</evidence>
<protein>
    <recommendedName>
        <fullName evidence="3">Caspase</fullName>
    </recommendedName>
</protein>
<keyword evidence="2" id="KW-1185">Reference proteome</keyword>
<name>A0A8H4UA59_9HYPO</name>
<comment type="caution">
    <text evidence="1">The sequence shown here is derived from an EMBL/GenBank/DDBJ whole genome shotgun (WGS) entry which is preliminary data.</text>
</comment>
<dbReference type="Proteomes" id="UP000622797">
    <property type="component" value="Unassembled WGS sequence"/>
</dbReference>
<proteinExistence type="predicted"/>
<gene>
    <name evidence="1" type="ORF">FSARC_1170</name>
</gene>
<sequence length="384" mass="43049">MANSMSLKEFDTAIDRACHYYRERDVMRTRYKRARVLCVYFEKDNNLGHGSTSERVRAAFEKYHGYESVCLMIPEQDDFPQRTLISALHKLLHDMGDDCLAVLHYIGQSQPNSGRLHFAALGSSQNLDFHELRYSIVDPSPANILILLDCCYGDAGTNMGQRKELIAACSFEEQLTGGPGGFSNNLVCQLENAHNCSQIITASQLYGRLAARHFVKGSQPELAAVPIFQRRHEQAPSLLLRPMVLSSDTYWSPGISTGVRLQAGNVILSSHLRDTNIERLGSMQGYREINGDVKVDRVYKSTSQPSTSLVVILVVTFKAWYGLSDHPSIKFIGFECNQHAAPFDRTGEYLKQERRAPTKPLRGPGYDQPLFKPVGKQSKLFGIV</sequence>
<evidence type="ECO:0008006" key="3">
    <source>
        <dbReference type="Google" id="ProtNLM"/>
    </source>
</evidence>
<reference evidence="1" key="1">
    <citation type="journal article" date="2020" name="BMC Genomics">
        <title>Correction to: Identification and distribution of gene clusters required for synthesis of sphingolipid metabolism inhibitors in diverse species of the filamentous fungus Fusarium.</title>
        <authorList>
            <person name="Kim H.S."/>
            <person name="Lohmar J.M."/>
            <person name="Busman M."/>
            <person name="Brown D.W."/>
            <person name="Naumann T.A."/>
            <person name="Divon H.H."/>
            <person name="Lysoe E."/>
            <person name="Uhlig S."/>
            <person name="Proctor R.H."/>
        </authorList>
    </citation>
    <scope>NUCLEOTIDE SEQUENCE</scope>
    <source>
        <strain evidence="1">NRRL 20472</strain>
    </source>
</reference>
<accession>A0A8H4UA59</accession>
<reference evidence="1" key="2">
    <citation type="submission" date="2020-05" db="EMBL/GenBank/DDBJ databases">
        <authorList>
            <person name="Kim H.-S."/>
            <person name="Proctor R.H."/>
            <person name="Brown D.W."/>
        </authorList>
    </citation>
    <scope>NUCLEOTIDE SEQUENCE</scope>
    <source>
        <strain evidence="1">NRRL 20472</strain>
    </source>
</reference>